<dbReference type="InterPro" id="IPR051207">
    <property type="entry name" value="ComplexI_NDUFA9_subunit"/>
</dbReference>
<comment type="caution">
    <text evidence="2">The sequence shown here is derived from an EMBL/GenBank/DDBJ whole genome shotgun (WGS) entry which is preliminary data.</text>
</comment>
<dbReference type="GO" id="GO:0044877">
    <property type="term" value="F:protein-containing complex binding"/>
    <property type="evidence" value="ECO:0007669"/>
    <property type="project" value="TreeGrafter"/>
</dbReference>
<keyword evidence="3" id="KW-1185">Reference proteome</keyword>
<dbReference type="Pfam" id="PF01370">
    <property type="entry name" value="Epimerase"/>
    <property type="match status" value="1"/>
</dbReference>
<dbReference type="GO" id="GO:0005739">
    <property type="term" value="C:mitochondrion"/>
    <property type="evidence" value="ECO:0007669"/>
    <property type="project" value="TreeGrafter"/>
</dbReference>
<gene>
    <name evidence="2" type="ORF">POCULU_LOCUS131</name>
</gene>
<evidence type="ECO:0000313" key="3">
    <source>
        <dbReference type="Proteomes" id="UP000789572"/>
    </source>
</evidence>
<accession>A0A9N8VKH4</accession>
<dbReference type="CDD" id="cd05271">
    <property type="entry name" value="NDUFA9_like_SDR_a"/>
    <property type="match status" value="1"/>
</dbReference>
<dbReference type="PANTHER" id="PTHR12126:SF11">
    <property type="entry name" value="NADH DEHYDROGENASE [UBIQUINONE] 1 ALPHA SUBCOMPLEX SUBUNIT 9, MITOCHONDRIAL"/>
    <property type="match status" value="1"/>
</dbReference>
<dbReference type="SUPFAM" id="SSF51735">
    <property type="entry name" value="NAD(P)-binding Rossmann-fold domains"/>
    <property type="match status" value="1"/>
</dbReference>
<dbReference type="InterPro" id="IPR036291">
    <property type="entry name" value="NAD(P)-bd_dom_sf"/>
</dbReference>
<dbReference type="Proteomes" id="UP000789572">
    <property type="component" value="Unassembled WGS sequence"/>
</dbReference>
<organism evidence="2 3">
    <name type="scientific">Paraglomus occultum</name>
    <dbReference type="NCBI Taxonomy" id="144539"/>
    <lineage>
        <taxon>Eukaryota</taxon>
        <taxon>Fungi</taxon>
        <taxon>Fungi incertae sedis</taxon>
        <taxon>Mucoromycota</taxon>
        <taxon>Glomeromycotina</taxon>
        <taxon>Glomeromycetes</taxon>
        <taxon>Paraglomerales</taxon>
        <taxon>Paraglomeraceae</taxon>
        <taxon>Paraglomus</taxon>
    </lineage>
</organism>
<feature type="domain" description="NAD-dependent epimerase/dehydratase" evidence="1">
    <location>
        <begin position="35"/>
        <end position="238"/>
    </location>
</feature>
<reference evidence="2" key="1">
    <citation type="submission" date="2021-06" db="EMBL/GenBank/DDBJ databases">
        <authorList>
            <person name="Kallberg Y."/>
            <person name="Tangrot J."/>
            <person name="Rosling A."/>
        </authorList>
    </citation>
    <scope>NUCLEOTIDE SEQUENCE</scope>
    <source>
        <strain evidence="2">IA702</strain>
    </source>
</reference>
<dbReference type="Gene3D" id="3.40.50.720">
    <property type="entry name" value="NAD(P)-binding Rossmann-like Domain"/>
    <property type="match status" value="1"/>
</dbReference>
<dbReference type="OrthoDB" id="275457at2759"/>
<dbReference type="InterPro" id="IPR001509">
    <property type="entry name" value="Epimerase_deHydtase"/>
</dbReference>
<evidence type="ECO:0000313" key="2">
    <source>
        <dbReference type="EMBL" id="CAG8452946.1"/>
    </source>
</evidence>
<dbReference type="EMBL" id="CAJVPJ010000006">
    <property type="protein sequence ID" value="CAG8452946.1"/>
    <property type="molecule type" value="Genomic_DNA"/>
</dbReference>
<proteinExistence type="predicted"/>
<dbReference type="AlphaFoldDB" id="A0A9N8VKH4"/>
<evidence type="ECO:0000259" key="1">
    <source>
        <dbReference type="Pfam" id="PF01370"/>
    </source>
</evidence>
<name>A0A9N8VKH4_9GLOM</name>
<protein>
    <submittedName>
        <fullName evidence="2">4391_t:CDS:1</fullName>
    </submittedName>
</protein>
<dbReference type="PANTHER" id="PTHR12126">
    <property type="entry name" value="NADH-UBIQUINONE OXIDOREDUCTASE 39 KDA SUBUNIT-RELATED"/>
    <property type="match status" value="1"/>
</dbReference>
<sequence>MQTLFIRGPPRSSLQATGIVRQFVTSVHNNRRKAVIIGGSGFVGKYVAKTLVNDSNTEVQICARHPNINDLKTLGNQILSPISCDITSQSDISNACKDANIVVNLVGIMHEKPPKYTFENVQHQGAKKIAIAARENEAQLVHISAIGADPNSNIPYAKTKGLGEIAVREEYPDAIIIRPSLIFGPEDDFFNRFAKLARYLPFMPVFGGGNTKFQPIHVWDLAKAITQAAKDRNLRGKTIEAGGPTVYTYRELISLTLSQAGIKRPIISLPWFVGTVQGFFLEKLPVNLFTITRDQVRLLRKDNIVSSSSDVLTLQDMGIDPRPAEQILHQYLRQRDRATSNKRTHRMVDRDTMEEMAEIEKIRKQMPKKGLELEEKYRKIQEQQVIKR</sequence>